<reference evidence="1 2" key="1">
    <citation type="submission" date="2008-10" db="EMBL/GenBank/DDBJ databases">
        <title>Draft genome sequence of Collinsella stercoris (DSM 13279).</title>
        <authorList>
            <person name="Sudarsanam P."/>
            <person name="Ley R."/>
            <person name="Guruge J."/>
            <person name="Turnbaugh P.J."/>
            <person name="Mahowald M."/>
            <person name="Liep D."/>
            <person name="Gordon J."/>
        </authorList>
    </citation>
    <scope>NUCLEOTIDE SEQUENCE [LARGE SCALE GENOMIC DNA]</scope>
    <source>
        <strain evidence="1 2">DSM 13279</strain>
    </source>
</reference>
<organism evidence="1 2">
    <name type="scientific">Collinsella stercoris DSM 13279</name>
    <dbReference type="NCBI Taxonomy" id="445975"/>
    <lineage>
        <taxon>Bacteria</taxon>
        <taxon>Bacillati</taxon>
        <taxon>Actinomycetota</taxon>
        <taxon>Coriobacteriia</taxon>
        <taxon>Coriobacteriales</taxon>
        <taxon>Coriobacteriaceae</taxon>
        <taxon>Collinsella</taxon>
    </lineage>
</organism>
<protein>
    <submittedName>
        <fullName evidence="1">Uncharacterized protein</fullName>
    </submittedName>
</protein>
<dbReference type="Proteomes" id="UP000003560">
    <property type="component" value="Unassembled WGS sequence"/>
</dbReference>
<dbReference type="AlphaFoldDB" id="B6GC28"/>
<reference evidence="1 2" key="2">
    <citation type="submission" date="2008-10" db="EMBL/GenBank/DDBJ databases">
        <authorList>
            <person name="Fulton L."/>
            <person name="Clifton S."/>
            <person name="Fulton B."/>
            <person name="Xu J."/>
            <person name="Minx P."/>
            <person name="Pepin K.H."/>
            <person name="Johnson M."/>
            <person name="Thiruvilangam P."/>
            <person name="Bhonagiri V."/>
            <person name="Nash W.E."/>
            <person name="Mardis E.R."/>
            <person name="Wilson R.K."/>
        </authorList>
    </citation>
    <scope>NUCLEOTIDE SEQUENCE [LARGE SCALE GENOMIC DNA]</scope>
    <source>
        <strain evidence="1 2">DSM 13279</strain>
    </source>
</reference>
<gene>
    <name evidence="1" type="ORF">COLSTE_01647</name>
</gene>
<keyword evidence="2" id="KW-1185">Reference proteome</keyword>
<dbReference type="EMBL" id="ABXJ01000087">
    <property type="protein sequence ID" value="EEA90158.1"/>
    <property type="molecule type" value="Genomic_DNA"/>
</dbReference>
<name>B6GC28_9ACTN</name>
<dbReference type="HOGENOM" id="CLU_2823712_0_0_11"/>
<accession>B6GC28</accession>
<comment type="caution">
    <text evidence="1">The sequence shown here is derived from an EMBL/GenBank/DDBJ whole genome shotgun (WGS) entry which is preliminary data.</text>
</comment>
<sequence>MRRRFLVCVRRFLVCGRRFQTIDLARFQRIFVRKRTFEIYQGLSNVRFRTSSREDGSMGDATRSRT</sequence>
<proteinExistence type="predicted"/>
<evidence type="ECO:0000313" key="1">
    <source>
        <dbReference type="EMBL" id="EEA90158.1"/>
    </source>
</evidence>
<evidence type="ECO:0000313" key="2">
    <source>
        <dbReference type="Proteomes" id="UP000003560"/>
    </source>
</evidence>